<dbReference type="Proteomes" id="UP001501844">
    <property type="component" value="Unassembled WGS sequence"/>
</dbReference>
<keyword evidence="2" id="KW-1185">Reference proteome</keyword>
<proteinExistence type="predicted"/>
<name>A0ABP8FA17_9BACT</name>
<organism evidence="1 2">
    <name type="scientific">Nibribacter koreensis</name>
    <dbReference type="NCBI Taxonomy" id="1084519"/>
    <lineage>
        <taxon>Bacteria</taxon>
        <taxon>Pseudomonadati</taxon>
        <taxon>Bacteroidota</taxon>
        <taxon>Cytophagia</taxon>
        <taxon>Cytophagales</taxon>
        <taxon>Hymenobacteraceae</taxon>
        <taxon>Nibribacter</taxon>
    </lineage>
</organism>
<evidence type="ECO:0000313" key="1">
    <source>
        <dbReference type="EMBL" id="GAA4298684.1"/>
    </source>
</evidence>
<comment type="caution">
    <text evidence="1">The sequence shown here is derived from an EMBL/GenBank/DDBJ whole genome shotgun (WGS) entry which is preliminary data.</text>
</comment>
<dbReference type="EMBL" id="BAABGX010000001">
    <property type="protein sequence ID" value="GAA4298684.1"/>
    <property type="molecule type" value="Genomic_DNA"/>
</dbReference>
<evidence type="ECO:0008006" key="3">
    <source>
        <dbReference type="Google" id="ProtNLM"/>
    </source>
</evidence>
<dbReference type="RefSeq" id="WP_345162414.1">
    <property type="nucleotide sequence ID" value="NZ_BAABGX010000001.1"/>
</dbReference>
<reference evidence="2" key="1">
    <citation type="journal article" date="2019" name="Int. J. Syst. Evol. Microbiol.">
        <title>The Global Catalogue of Microorganisms (GCM) 10K type strain sequencing project: providing services to taxonomists for standard genome sequencing and annotation.</title>
        <authorList>
            <consortium name="The Broad Institute Genomics Platform"/>
            <consortium name="The Broad Institute Genome Sequencing Center for Infectious Disease"/>
            <person name="Wu L."/>
            <person name="Ma J."/>
        </authorList>
    </citation>
    <scope>NUCLEOTIDE SEQUENCE [LARGE SCALE GENOMIC DNA]</scope>
    <source>
        <strain evidence="2">JCM 17917</strain>
    </source>
</reference>
<protein>
    <recommendedName>
        <fullName evidence="3">DUF4468 domain-containing protein</fullName>
    </recommendedName>
</protein>
<evidence type="ECO:0000313" key="2">
    <source>
        <dbReference type="Proteomes" id="UP001501844"/>
    </source>
</evidence>
<accession>A0ABP8FA17</accession>
<sequence>MKRLSFLFLFISLLVTKAYSQKTEDYIITTAGDTIAGKVIYAPGTKIQFKAAGQKKVKEYFPLEIHGYWYKGSYKISKFSKTDNKAVYAYHYRPNEDSVAFEKATGLTVPQNGKIVLYYNKPRRSATFMSSTGAMMGGGQTTASVIYEVKGTDELYFSTVYSSGLLLWDKSEAIQILAEIVKPYPELAQRVKSMQGKFTIEIVSQIVKEYNAWYVSQSAKS</sequence>
<gene>
    <name evidence="1" type="ORF">GCM10023183_07140</name>
</gene>